<dbReference type="GO" id="GO:0016036">
    <property type="term" value="P:cellular response to phosphate starvation"/>
    <property type="evidence" value="ECO:0007669"/>
    <property type="project" value="TreeGrafter"/>
</dbReference>
<keyword evidence="8" id="KW-0175">Coiled coil</keyword>
<dbReference type="Proteomes" id="UP000472580">
    <property type="component" value="Unassembled WGS sequence"/>
</dbReference>
<dbReference type="SUPFAM" id="SSF55874">
    <property type="entry name" value="ATPase domain of HSP90 chaperone/DNA topoisomerase II/histidine kinase"/>
    <property type="match status" value="1"/>
</dbReference>
<keyword evidence="9" id="KW-0812">Transmembrane</keyword>
<dbReference type="CDD" id="cd00075">
    <property type="entry name" value="HATPase"/>
    <property type="match status" value="1"/>
</dbReference>
<evidence type="ECO:0000256" key="9">
    <source>
        <dbReference type="SAM" id="Phobius"/>
    </source>
</evidence>
<dbReference type="InterPro" id="IPR003661">
    <property type="entry name" value="HisK_dim/P_dom"/>
</dbReference>
<dbReference type="CDD" id="cd00082">
    <property type="entry name" value="HisKA"/>
    <property type="match status" value="1"/>
</dbReference>
<dbReference type="FunFam" id="3.30.565.10:FF:000006">
    <property type="entry name" value="Sensor histidine kinase WalK"/>
    <property type="match status" value="1"/>
</dbReference>
<keyword evidence="9" id="KW-1133">Transmembrane helix</keyword>
<keyword evidence="13" id="KW-1185">Reference proteome</keyword>
<evidence type="ECO:0000256" key="8">
    <source>
        <dbReference type="SAM" id="Coils"/>
    </source>
</evidence>
<feature type="chain" id="PRO_5027007314" description="histidine kinase" evidence="10">
    <location>
        <begin position="31"/>
        <end position="701"/>
    </location>
</feature>
<dbReference type="OrthoDB" id="9812260at2"/>
<dbReference type="InterPro" id="IPR005467">
    <property type="entry name" value="His_kinase_dom"/>
</dbReference>
<feature type="domain" description="Histidine kinase" evidence="11">
    <location>
        <begin position="469"/>
        <end position="684"/>
    </location>
</feature>
<evidence type="ECO:0000256" key="5">
    <source>
        <dbReference type="ARBA" id="ARBA00022679"/>
    </source>
</evidence>
<evidence type="ECO:0000313" key="12">
    <source>
        <dbReference type="EMBL" id="MVX56690.1"/>
    </source>
</evidence>
<organism evidence="12 13">
    <name type="scientific">Parasutterella muris</name>
    <dbReference type="NCBI Taxonomy" id="2565572"/>
    <lineage>
        <taxon>Bacteria</taxon>
        <taxon>Pseudomonadati</taxon>
        <taxon>Pseudomonadota</taxon>
        <taxon>Betaproteobacteria</taxon>
        <taxon>Burkholderiales</taxon>
        <taxon>Sutterellaceae</taxon>
        <taxon>Parasutterella</taxon>
    </lineage>
</organism>
<dbReference type="InterPro" id="IPR004358">
    <property type="entry name" value="Sig_transdc_His_kin-like_C"/>
</dbReference>
<evidence type="ECO:0000256" key="2">
    <source>
        <dbReference type="ARBA" id="ARBA00004429"/>
    </source>
</evidence>
<keyword evidence="4" id="KW-0597">Phosphoprotein</keyword>
<keyword evidence="10" id="KW-0732">Signal</keyword>
<sequence length="701" mass="78371">MRFRTILFCISAAAATFPCVVLGLLQYSSAQNELAKEETNRKQISLYVSDRLDAKLESSLRLISVAAEYFKEERHQQEKLSRHLDELRRSAPEILNIHFDDAEGRSVAFSPRFNDRGEPNFGISHNGRDHWKGAGSSDVTVSGLVHAVGATRSDIVNITKSVYEGSEFLGLAVAALDLRELSDSVLKDLPDDKFRIAIFDRRGREIFSSSAKGTGAVNLTSSELKVVTKGASAISINGFLGILQPLSRSDWLVGVFSSETDRAGVYKKLIFNNLIVWLFTACTAILFGYAASVSVARAVEKLSKQMQAGRSLPDKSERVRSPKEIVQLQVLYSRMQKKLNEATERLSQLNRSLEDKVQAQVDVIHKQESMLRVVFSDISEGVVLLNREGGILFSNKAAKAVLSDRSLKLDEVIEAAIANPFGKIFREHEKVIYELRALKIDKDDLVVVLMRDATSEVQVDKLKDELIGVAAHELKTPLSCIRLEAEYLRNNSDRDALKSSAQALLDEADEMKSLISRWLDVARLESGSYMIHRELCLIKPLISKALKRFLRQDDFSCEVSISEEAKAAFIDKQAFLQILLNLFSNADRYRSAERPCRVSLHAERREDRLVITIADNGIGMERADCEKVFDRFYQCRMDSARRISGTGLGLFITKRLAELHEGTISVQSTPGVGSVFTIELPIFLKPGGDNDEQHQTDSPDY</sequence>
<gene>
    <name evidence="12" type="ORF">E5987_05640</name>
</gene>
<dbReference type="GO" id="GO:0005886">
    <property type="term" value="C:plasma membrane"/>
    <property type="evidence" value="ECO:0007669"/>
    <property type="project" value="UniProtKB-SubCell"/>
</dbReference>
<keyword evidence="7" id="KW-0902">Two-component regulatory system</keyword>
<evidence type="ECO:0000256" key="3">
    <source>
        <dbReference type="ARBA" id="ARBA00012438"/>
    </source>
</evidence>
<name>A0A6L6YG77_9BURK</name>
<dbReference type="Gene3D" id="1.10.287.130">
    <property type="match status" value="1"/>
</dbReference>
<dbReference type="GO" id="GO:0004721">
    <property type="term" value="F:phosphoprotein phosphatase activity"/>
    <property type="evidence" value="ECO:0007669"/>
    <property type="project" value="TreeGrafter"/>
</dbReference>
<keyword evidence="9" id="KW-0472">Membrane</keyword>
<dbReference type="InterPro" id="IPR003594">
    <property type="entry name" value="HATPase_dom"/>
</dbReference>
<comment type="catalytic activity">
    <reaction evidence="1">
        <text>ATP + protein L-histidine = ADP + protein N-phospho-L-histidine.</text>
        <dbReference type="EC" id="2.7.13.3"/>
    </reaction>
</comment>
<reference evidence="12 13" key="1">
    <citation type="submission" date="2019-12" db="EMBL/GenBank/DDBJ databases">
        <title>Microbes associate with the intestines of laboratory mice.</title>
        <authorList>
            <person name="Navarre W."/>
            <person name="Wong E."/>
        </authorList>
    </citation>
    <scope>NUCLEOTIDE SEQUENCE [LARGE SCALE GENOMIC DNA]</scope>
    <source>
        <strain evidence="12 13">NM82_D38</strain>
    </source>
</reference>
<dbReference type="InterPro" id="IPR036890">
    <property type="entry name" value="HATPase_C_sf"/>
</dbReference>
<dbReference type="SMART" id="SM00387">
    <property type="entry name" value="HATPase_c"/>
    <property type="match status" value="1"/>
</dbReference>
<feature type="coiled-coil region" evidence="8">
    <location>
        <begin position="325"/>
        <end position="359"/>
    </location>
</feature>
<feature type="signal peptide" evidence="10">
    <location>
        <begin position="1"/>
        <end position="30"/>
    </location>
</feature>
<dbReference type="SMART" id="SM00388">
    <property type="entry name" value="HisKA"/>
    <property type="match status" value="1"/>
</dbReference>
<keyword evidence="5" id="KW-0808">Transferase</keyword>
<dbReference type="Pfam" id="PF00512">
    <property type="entry name" value="HisKA"/>
    <property type="match status" value="1"/>
</dbReference>
<dbReference type="InterPro" id="IPR050351">
    <property type="entry name" value="BphY/WalK/GraS-like"/>
</dbReference>
<comment type="caution">
    <text evidence="12">The sequence shown here is derived from an EMBL/GenBank/DDBJ whole genome shotgun (WGS) entry which is preliminary data.</text>
</comment>
<evidence type="ECO:0000259" key="11">
    <source>
        <dbReference type="PROSITE" id="PS50109"/>
    </source>
</evidence>
<feature type="transmembrane region" description="Helical" evidence="9">
    <location>
        <begin position="274"/>
        <end position="296"/>
    </location>
</feature>
<comment type="subcellular location">
    <subcellularLocation>
        <location evidence="2">Cell inner membrane</location>
        <topology evidence="2">Multi-pass membrane protein</topology>
    </subcellularLocation>
</comment>
<protein>
    <recommendedName>
        <fullName evidence="3">histidine kinase</fullName>
        <ecNumber evidence="3">2.7.13.3</ecNumber>
    </recommendedName>
</protein>
<dbReference type="SUPFAM" id="SSF47384">
    <property type="entry name" value="Homodimeric domain of signal transducing histidine kinase"/>
    <property type="match status" value="1"/>
</dbReference>
<dbReference type="Gene3D" id="3.30.450.20">
    <property type="entry name" value="PAS domain"/>
    <property type="match status" value="1"/>
</dbReference>
<accession>A0A6L6YG77</accession>
<dbReference type="AlphaFoldDB" id="A0A6L6YG77"/>
<dbReference type="Pfam" id="PF02518">
    <property type="entry name" value="HATPase_c"/>
    <property type="match status" value="1"/>
</dbReference>
<evidence type="ECO:0000313" key="13">
    <source>
        <dbReference type="Proteomes" id="UP000472580"/>
    </source>
</evidence>
<dbReference type="InterPro" id="IPR036097">
    <property type="entry name" value="HisK_dim/P_sf"/>
</dbReference>
<proteinExistence type="predicted"/>
<dbReference type="PANTHER" id="PTHR45453">
    <property type="entry name" value="PHOSPHATE REGULON SENSOR PROTEIN PHOR"/>
    <property type="match status" value="1"/>
</dbReference>
<dbReference type="GO" id="GO:0000155">
    <property type="term" value="F:phosphorelay sensor kinase activity"/>
    <property type="evidence" value="ECO:0007669"/>
    <property type="project" value="InterPro"/>
</dbReference>
<dbReference type="EMBL" id="WSRP01000014">
    <property type="protein sequence ID" value="MVX56690.1"/>
    <property type="molecule type" value="Genomic_DNA"/>
</dbReference>
<dbReference type="RefSeq" id="WP_160335123.1">
    <property type="nucleotide sequence ID" value="NZ_WSRP01000014.1"/>
</dbReference>
<evidence type="ECO:0000256" key="6">
    <source>
        <dbReference type="ARBA" id="ARBA00022777"/>
    </source>
</evidence>
<dbReference type="EC" id="2.7.13.3" evidence="3"/>
<dbReference type="PANTHER" id="PTHR45453:SF1">
    <property type="entry name" value="PHOSPHATE REGULON SENSOR PROTEIN PHOR"/>
    <property type="match status" value="1"/>
</dbReference>
<dbReference type="PROSITE" id="PS50109">
    <property type="entry name" value="HIS_KIN"/>
    <property type="match status" value="1"/>
</dbReference>
<dbReference type="Gene3D" id="3.30.565.10">
    <property type="entry name" value="Histidine kinase-like ATPase, C-terminal domain"/>
    <property type="match status" value="1"/>
</dbReference>
<evidence type="ECO:0000256" key="7">
    <source>
        <dbReference type="ARBA" id="ARBA00023012"/>
    </source>
</evidence>
<dbReference type="PRINTS" id="PR00344">
    <property type="entry name" value="BCTRLSENSOR"/>
</dbReference>
<keyword evidence="6 12" id="KW-0418">Kinase</keyword>
<evidence type="ECO:0000256" key="1">
    <source>
        <dbReference type="ARBA" id="ARBA00000085"/>
    </source>
</evidence>
<evidence type="ECO:0000256" key="10">
    <source>
        <dbReference type="SAM" id="SignalP"/>
    </source>
</evidence>
<evidence type="ECO:0000256" key="4">
    <source>
        <dbReference type="ARBA" id="ARBA00022553"/>
    </source>
</evidence>